<reference evidence="2" key="1">
    <citation type="journal article" date="2015" name="PLoS Genet.">
        <title>The dynamic genome and transcriptome of the human fungal pathogen Blastomyces and close relative Emmonsia.</title>
        <authorList>
            <person name="Munoz J.F."/>
            <person name="Gauthier G.M."/>
            <person name="Desjardins C.A."/>
            <person name="Gallo J.E."/>
            <person name="Holder J."/>
            <person name="Sullivan T.D."/>
            <person name="Marty A.J."/>
            <person name="Carmen J.C."/>
            <person name="Chen Z."/>
            <person name="Ding L."/>
            <person name="Gujja S."/>
            <person name="Magrini V."/>
            <person name="Misas E."/>
            <person name="Mitreva M."/>
            <person name="Priest M."/>
            <person name="Saif S."/>
            <person name="Whiston E.A."/>
            <person name="Young S."/>
            <person name="Zeng Q."/>
            <person name="Goldman W.E."/>
            <person name="Mardis E.R."/>
            <person name="Taylor J.W."/>
            <person name="McEwen J.G."/>
            <person name="Clay O.K."/>
            <person name="Klein B.S."/>
            <person name="Cuomo C.A."/>
        </authorList>
    </citation>
    <scope>NUCLEOTIDE SEQUENCE [LARGE SCALE GENOMIC DNA]</scope>
    <source>
        <strain evidence="2">UAMH 139</strain>
    </source>
</reference>
<organism evidence="1 2">
    <name type="scientific">Blastomyces silverae</name>
    <dbReference type="NCBI Taxonomy" id="2060906"/>
    <lineage>
        <taxon>Eukaryota</taxon>
        <taxon>Fungi</taxon>
        <taxon>Dikarya</taxon>
        <taxon>Ascomycota</taxon>
        <taxon>Pezizomycotina</taxon>
        <taxon>Eurotiomycetes</taxon>
        <taxon>Eurotiomycetidae</taxon>
        <taxon>Onygenales</taxon>
        <taxon>Ajellomycetaceae</taxon>
        <taxon>Blastomyces</taxon>
    </lineage>
</organism>
<accession>A0A0H1BA29</accession>
<sequence length="100" mass="12225">MSSSVTLLLLQPLHFYIYDDKKEIKVRDPSKYKSKMLSKYYSFTQALEWKFRLNLKFKTFLLNQIKDHCNCSFMTVQQFNSLHQQDNKNSFKFNTRFEEY</sequence>
<gene>
    <name evidence="1" type="ORF">EMPG_10470</name>
</gene>
<keyword evidence="2" id="KW-1185">Reference proteome</keyword>
<proteinExistence type="predicted"/>
<dbReference type="AlphaFoldDB" id="A0A0H1BA29"/>
<protein>
    <submittedName>
        <fullName evidence="1">Uncharacterized protein</fullName>
    </submittedName>
</protein>
<dbReference type="Proteomes" id="UP000053573">
    <property type="component" value="Unassembled WGS sequence"/>
</dbReference>
<comment type="caution">
    <text evidence="1">The sequence shown here is derived from an EMBL/GenBank/DDBJ whole genome shotgun (WGS) entry which is preliminary data.</text>
</comment>
<dbReference type="EMBL" id="LDEV01003292">
    <property type="protein sequence ID" value="KLJ06106.1"/>
    <property type="molecule type" value="Genomic_DNA"/>
</dbReference>
<evidence type="ECO:0000313" key="1">
    <source>
        <dbReference type="EMBL" id="KLJ06106.1"/>
    </source>
</evidence>
<dbReference type="STRING" id="2060906.A0A0H1BA29"/>
<evidence type="ECO:0000313" key="2">
    <source>
        <dbReference type="Proteomes" id="UP000053573"/>
    </source>
</evidence>
<name>A0A0H1BA29_9EURO</name>